<dbReference type="InterPro" id="IPR011990">
    <property type="entry name" value="TPR-like_helical_dom_sf"/>
</dbReference>
<dbReference type="Gene3D" id="3.40.50.150">
    <property type="entry name" value="Vaccinia Virus protein VP39"/>
    <property type="match status" value="1"/>
</dbReference>
<dbReference type="AlphaFoldDB" id="A0A839ST44"/>
<dbReference type="Pfam" id="PF13432">
    <property type="entry name" value="TPR_16"/>
    <property type="match status" value="1"/>
</dbReference>
<dbReference type="EMBL" id="JACHXA010000001">
    <property type="protein sequence ID" value="MBB3064165.1"/>
    <property type="molecule type" value="Genomic_DNA"/>
</dbReference>
<keyword evidence="1 5" id="KW-0489">Methyltransferase</keyword>
<proteinExistence type="predicted"/>
<dbReference type="InterPro" id="IPR019734">
    <property type="entry name" value="TPR_rpt"/>
</dbReference>
<evidence type="ECO:0000256" key="2">
    <source>
        <dbReference type="ARBA" id="ARBA00022679"/>
    </source>
</evidence>
<evidence type="ECO:0000256" key="4">
    <source>
        <dbReference type="PROSITE-ProRule" id="PRU00339"/>
    </source>
</evidence>
<dbReference type="PANTHER" id="PTHR43464:SF19">
    <property type="entry name" value="UBIQUINONE BIOSYNTHESIS O-METHYLTRANSFERASE, MITOCHONDRIAL"/>
    <property type="match status" value="1"/>
</dbReference>
<organism evidence="5 6">
    <name type="scientific">Limibacillus halophilus</name>
    <dbReference type="NCBI Taxonomy" id="1579333"/>
    <lineage>
        <taxon>Bacteria</taxon>
        <taxon>Pseudomonadati</taxon>
        <taxon>Pseudomonadota</taxon>
        <taxon>Alphaproteobacteria</taxon>
        <taxon>Rhodospirillales</taxon>
        <taxon>Rhodovibrionaceae</taxon>
        <taxon>Limibacillus</taxon>
    </lineage>
</organism>
<accession>A0A839ST44</accession>
<evidence type="ECO:0000256" key="3">
    <source>
        <dbReference type="ARBA" id="ARBA00022691"/>
    </source>
</evidence>
<dbReference type="RefSeq" id="WP_183414972.1">
    <property type="nucleotide sequence ID" value="NZ_JACHXA010000001.1"/>
</dbReference>
<keyword evidence="3" id="KW-0949">S-adenosyl-L-methionine</keyword>
<evidence type="ECO:0000256" key="1">
    <source>
        <dbReference type="ARBA" id="ARBA00022603"/>
    </source>
</evidence>
<dbReference type="SUPFAM" id="SSF48452">
    <property type="entry name" value="TPR-like"/>
    <property type="match status" value="1"/>
</dbReference>
<dbReference type="Proteomes" id="UP000581135">
    <property type="component" value="Unassembled WGS sequence"/>
</dbReference>
<sequence length="328" mass="34788">MTYERAGAGRRLDVALALLDDGDGSGAAELAREAVALAPSWAEAWFVLGEALELAGDKDAGAAAFRKYLEHDPSDRLGSSPRLALLGAADTPERLPPAYVRQLFDQIAPAFETQLVDRLGYCGPRLLWQTLQAFKQNLPESPTILDLGCGTGLAGEIFSVLGGVMDGLDISPGMLAQARAKGLYRALQSGDIATPPDDLCLRYDLLIAADVFNYLGDLASTFSSCAGRLKPGGLLLFTVEADLETPDDLRSAYSLGPGQRFRHDPMALRAWLSGNGFSLLAQDRAALRREKGLPVEGLVILAQKDQPAAISHSTGGATRAPWTLPGAG</sequence>
<dbReference type="CDD" id="cd02440">
    <property type="entry name" value="AdoMet_MTases"/>
    <property type="match status" value="1"/>
</dbReference>
<comment type="caution">
    <text evidence="5">The sequence shown here is derived from an EMBL/GenBank/DDBJ whole genome shotgun (WGS) entry which is preliminary data.</text>
</comment>
<keyword evidence="4" id="KW-0802">TPR repeat</keyword>
<keyword evidence="2 5" id="KW-0808">Transferase</keyword>
<dbReference type="Pfam" id="PF13489">
    <property type="entry name" value="Methyltransf_23"/>
    <property type="match status" value="1"/>
</dbReference>
<dbReference type="InterPro" id="IPR029063">
    <property type="entry name" value="SAM-dependent_MTases_sf"/>
</dbReference>
<protein>
    <submittedName>
        <fullName evidence="5">Putative TPR repeat methyltransferase</fullName>
    </submittedName>
</protein>
<dbReference type="PANTHER" id="PTHR43464">
    <property type="entry name" value="METHYLTRANSFERASE"/>
    <property type="match status" value="1"/>
</dbReference>
<dbReference type="Gene3D" id="1.25.40.10">
    <property type="entry name" value="Tetratricopeptide repeat domain"/>
    <property type="match status" value="1"/>
</dbReference>
<evidence type="ECO:0000313" key="5">
    <source>
        <dbReference type="EMBL" id="MBB3064165.1"/>
    </source>
</evidence>
<gene>
    <name evidence="5" type="ORF">FHR98_000430</name>
</gene>
<reference evidence="5 6" key="1">
    <citation type="submission" date="2020-08" db="EMBL/GenBank/DDBJ databases">
        <title>Genomic Encyclopedia of Type Strains, Phase III (KMG-III): the genomes of soil and plant-associated and newly described type strains.</title>
        <authorList>
            <person name="Whitman W."/>
        </authorList>
    </citation>
    <scope>NUCLEOTIDE SEQUENCE [LARGE SCALE GENOMIC DNA]</scope>
    <source>
        <strain evidence="5 6">CECT 8803</strain>
    </source>
</reference>
<dbReference type="SUPFAM" id="SSF53335">
    <property type="entry name" value="S-adenosyl-L-methionine-dependent methyltransferases"/>
    <property type="match status" value="1"/>
</dbReference>
<name>A0A839ST44_9PROT</name>
<dbReference type="GO" id="GO:0008168">
    <property type="term" value="F:methyltransferase activity"/>
    <property type="evidence" value="ECO:0007669"/>
    <property type="project" value="UniProtKB-KW"/>
</dbReference>
<dbReference type="GO" id="GO:0032259">
    <property type="term" value="P:methylation"/>
    <property type="evidence" value="ECO:0007669"/>
    <property type="project" value="UniProtKB-KW"/>
</dbReference>
<keyword evidence="6" id="KW-1185">Reference proteome</keyword>
<feature type="repeat" description="TPR" evidence="4">
    <location>
        <begin position="42"/>
        <end position="75"/>
    </location>
</feature>
<evidence type="ECO:0000313" key="6">
    <source>
        <dbReference type="Proteomes" id="UP000581135"/>
    </source>
</evidence>
<dbReference type="PROSITE" id="PS50005">
    <property type="entry name" value="TPR"/>
    <property type="match status" value="1"/>
</dbReference>